<dbReference type="AlphaFoldDB" id="A5D2A1"/>
<dbReference type="Pfam" id="PF02254">
    <property type="entry name" value="TrkA_N"/>
    <property type="match status" value="1"/>
</dbReference>
<feature type="domain" description="Potassium channel" evidence="3">
    <location>
        <begin position="13"/>
        <end position="81"/>
    </location>
</feature>
<feature type="transmembrane region" description="Helical" evidence="1">
    <location>
        <begin position="6"/>
        <end position="27"/>
    </location>
</feature>
<evidence type="ECO:0000313" key="4">
    <source>
        <dbReference type="EMBL" id="BAF59644.1"/>
    </source>
</evidence>
<feature type="transmembrane region" description="Helical" evidence="1">
    <location>
        <begin position="34"/>
        <end position="52"/>
    </location>
</feature>
<evidence type="ECO:0000256" key="1">
    <source>
        <dbReference type="SAM" id="Phobius"/>
    </source>
</evidence>
<dbReference type="Gene3D" id="3.40.50.720">
    <property type="entry name" value="NAD(P)-binding Rossmann-like Domain"/>
    <property type="match status" value="1"/>
</dbReference>
<keyword evidence="1" id="KW-1133">Transmembrane helix</keyword>
<dbReference type="PROSITE" id="PS51257">
    <property type="entry name" value="PROKAR_LIPOPROTEIN"/>
    <property type="match status" value="1"/>
</dbReference>
<protein>
    <submittedName>
        <fullName evidence="4">Kef-type K+ transport systems, predicted NAD-binding component</fullName>
    </submittedName>
</protein>
<dbReference type="InterPro" id="IPR013099">
    <property type="entry name" value="K_chnl_dom"/>
</dbReference>
<dbReference type="HOGENOM" id="CLU_1617436_0_0_9"/>
<dbReference type="STRING" id="370438.PTH_1463"/>
<dbReference type="Proteomes" id="UP000006556">
    <property type="component" value="Chromosome"/>
</dbReference>
<dbReference type="PANTHER" id="PTHR43833">
    <property type="entry name" value="POTASSIUM CHANNEL PROTEIN 2-RELATED-RELATED"/>
    <property type="match status" value="1"/>
</dbReference>
<feature type="domain" description="RCK N-terminal" evidence="2">
    <location>
        <begin position="109"/>
        <end position="148"/>
    </location>
</feature>
<evidence type="ECO:0000313" key="5">
    <source>
        <dbReference type="Proteomes" id="UP000006556"/>
    </source>
</evidence>
<dbReference type="Pfam" id="PF07885">
    <property type="entry name" value="Ion_trans_2"/>
    <property type="match status" value="1"/>
</dbReference>
<dbReference type="Gene3D" id="1.10.287.70">
    <property type="match status" value="1"/>
</dbReference>
<keyword evidence="5" id="KW-1185">Reference proteome</keyword>
<dbReference type="EMBL" id="AP009389">
    <property type="protein sequence ID" value="BAF59644.1"/>
    <property type="molecule type" value="Genomic_DNA"/>
</dbReference>
<keyword evidence="1" id="KW-0812">Transmembrane</keyword>
<dbReference type="eggNOG" id="COG1226">
    <property type="taxonomic scope" value="Bacteria"/>
</dbReference>
<accession>A5D2A1</accession>
<dbReference type="PANTHER" id="PTHR43833:SF9">
    <property type="entry name" value="POTASSIUM CHANNEL PROTEIN YUGO-RELATED"/>
    <property type="match status" value="1"/>
</dbReference>
<proteinExistence type="predicted"/>
<name>A5D2A1_PELTS</name>
<dbReference type="KEGG" id="pth:PTH_1463"/>
<organism evidence="4 5">
    <name type="scientific">Pelotomaculum thermopropionicum (strain DSM 13744 / JCM 10971 / SI)</name>
    <dbReference type="NCBI Taxonomy" id="370438"/>
    <lineage>
        <taxon>Bacteria</taxon>
        <taxon>Bacillati</taxon>
        <taxon>Bacillota</taxon>
        <taxon>Clostridia</taxon>
        <taxon>Eubacteriales</taxon>
        <taxon>Desulfotomaculaceae</taxon>
        <taxon>Pelotomaculum</taxon>
    </lineage>
</organism>
<keyword evidence="1" id="KW-0472">Membrane</keyword>
<dbReference type="InterPro" id="IPR050721">
    <property type="entry name" value="Trk_Ktr_HKT_K-transport"/>
</dbReference>
<evidence type="ECO:0000259" key="3">
    <source>
        <dbReference type="Pfam" id="PF07885"/>
    </source>
</evidence>
<dbReference type="SUPFAM" id="SSF81324">
    <property type="entry name" value="Voltage-gated potassium channels"/>
    <property type="match status" value="1"/>
</dbReference>
<feature type="transmembrane region" description="Helical" evidence="1">
    <location>
        <begin position="64"/>
        <end position="89"/>
    </location>
</feature>
<evidence type="ECO:0000259" key="2">
    <source>
        <dbReference type="Pfam" id="PF02254"/>
    </source>
</evidence>
<sequence length="164" mass="17944">MSLRPIIYATLALTLLIAAGVACFIGLENKTFMDALWLTVISITTVGFGDVVPSTSAGRVITMLLVLGGVGMLTYSISTVCVIVLEGHLSDIWGKRKMMKEIAKLNNHIVVCGAGRVGKAVIAELVHEKQSFVVIEKDPASLEELRSMTNVLYMTQVTGWRWYR</sequence>
<gene>
    <name evidence="4" type="primary">Kch</name>
    <name evidence="4" type="ordered locus">PTH_1463</name>
</gene>
<dbReference type="GO" id="GO:0006813">
    <property type="term" value="P:potassium ion transport"/>
    <property type="evidence" value="ECO:0007669"/>
    <property type="project" value="InterPro"/>
</dbReference>
<dbReference type="InterPro" id="IPR003148">
    <property type="entry name" value="RCK_N"/>
</dbReference>
<reference evidence="5" key="1">
    <citation type="journal article" date="2008" name="Genome Res.">
        <title>The genome of Pelotomaculum thermopropionicum reveals niche-associated evolution in anaerobic microbiota.</title>
        <authorList>
            <person name="Kosaka T."/>
            <person name="Kato S."/>
            <person name="Shimoyama T."/>
            <person name="Ishii S."/>
            <person name="Abe T."/>
            <person name="Watanabe K."/>
        </authorList>
    </citation>
    <scope>NUCLEOTIDE SEQUENCE [LARGE SCALE GENOMIC DNA]</scope>
    <source>
        <strain evidence="5">DSM 13744 / JCM 10971 / SI</strain>
    </source>
</reference>